<dbReference type="Gene3D" id="3.40.50.1980">
    <property type="entry name" value="Nitrogenase molybdenum iron protein domain"/>
    <property type="match status" value="2"/>
</dbReference>
<gene>
    <name evidence="2" type="ORF">SMUL_0095</name>
</gene>
<dbReference type="SUPFAM" id="SSF53807">
    <property type="entry name" value="Helical backbone' metal receptor"/>
    <property type="match status" value="1"/>
</dbReference>
<dbReference type="InterPro" id="IPR002491">
    <property type="entry name" value="ABC_transptr_periplasmic_BD"/>
</dbReference>
<dbReference type="PROSITE" id="PS50983">
    <property type="entry name" value="FE_B12_PBP"/>
    <property type="match status" value="1"/>
</dbReference>
<evidence type="ECO:0000313" key="2">
    <source>
        <dbReference type="EMBL" id="AHJ11378.1"/>
    </source>
</evidence>
<organism evidence="2 3">
    <name type="scientific">Sulfurospirillum multivorans (strain DM 12446 / JCM 15788 / NBRC 109480)</name>
    <dbReference type="NCBI Taxonomy" id="1150621"/>
    <lineage>
        <taxon>Bacteria</taxon>
        <taxon>Pseudomonadati</taxon>
        <taxon>Campylobacterota</taxon>
        <taxon>Epsilonproteobacteria</taxon>
        <taxon>Campylobacterales</taxon>
        <taxon>Sulfurospirillaceae</taxon>
        <taxon>Sulfurospirillum</taxon>
    </lineage>
</organism>
<dbReference type="PANTHER" id="PTHR30535">
    <property type="entry name" value="VITAMIN B12-BINDING PROTEIN"/>
    <property type="match status" value="1"/>
</dbReference>
<dbReference type="RefSeq" id="WP_025343302.1">
    <property type="nucleotide sequence ID" value="NZ_CP007201.1"/>
</dbReference>
<dbReference type="KEGG" id="smul:SMUL_0095"/>
<dbReference type="Pfam" id="PF01497">
    <property type="entry name" value="Peripla_BP_2"/>
    <property type="match status" value="1"/>
</dbReference>
<feature type="domain" description="Fe/B12 periplasmic-binding" evidence="1">
    <location>
        <begin position="35"/>
        <end position="311"/>
    </location>
</feature>
<dbReference type="InterPro" id="IPR050902">
    <property type="entry name" value="ABC_Transporter_SBP"/>
</dbReference>
<proteinExistence type="predicted"/>
<name>A0AA86DWY5_SULMK</name>
<protein>
    <submittedName>
        <fullName evidence="2">Iron chelate uptake transporter (FeCT) family, periplasmic substrate binding protein</fullName>
    </submittedName>
</protein>
<evidence type="ECO:0000313" key="3">
    <source>
        <dbReference type="Proteomes" id="UP000019322"/>
    </source>
</evidence>
<dbReference type="Proteomes" id="UP000019322">
    <property type="component" value="Chromosome"/>
</dbReference>
<reference evidence="2 3" key="1">
    <citation type="journal article" date="2014" name="Environ. Microbiol.">
        <title>Insights into organohalide respiration and the versatile catabolism of Sulfurospirillum multivorans gained from comparative genomics and physiological studies.</title>
        <authorList>
            <person name="Goris T."/>
            <person name="Schubert T."/>
            <person name="Gadkari J."/>
            <person name="Wubet T."/>
            <person name="Tarkka M."/>
            <person name="Buscot F."/>
            <person name="Adrian L."/>
            <person name="Diekert G."/>
        </authorList>
    </citation>
    <scope>NUCLEOTIDE SEQUENCE [LARGE SCALE GENOMIC DNA]</scope>
    <source>
        <strain evidence="3">DM 12446 / JCM 15788 / NBRC 109480</strain>
    </source>
</reference>
<sequence>MEKIILCTLILLGSLCAQTYTDMLGRHVEVKSASKLVFLGPGALRLGVYLGLEERLVGIEKTENDASPLSPYRTFLGKEWIAKLPLVGPGGPGKMPDLEALIVLKPDLIITSFVDQNQIDLIASKTTIPILAVSYGASYGGSSQKNLEEIKASLLLLGEVTQTKARAQKLTAFMQNEEKGLSALKLSPKTLYVGGIGYKGVQGMTSTEANYPPFELLGLKNSVFANTDAKGHQFIELEALLKADPEIIFVDLFGKAKVEEEYAEKKPLFESLQAYQKGNVKEVIGYNYYSTNIENLFVIAWQVAHALGAPVDINSKAKEIFTTFYGEKADALLTKLPYHLNQP</sequence>
<evidence type="ECO:0000259" key="1">
    <source>
        <dbReference type="PROSITE" id="PS50983"/>
    </source>
</evidence>
<dbReference type="EMBL" id="CP007201">
    <property type="protein sequence ID" value="AHJ11378.1"/>
    <property type="molecule type" value="Genomic_DNA"/>
</dbReference>
<accession>A0AA86DWY5</accession>
<dbReference type="AlphaFoldDB" id="A0AA86DWY5"/>
<dbReference type="PANTHER" id="PTHR30535:SF34">
    <property type="entry name" value="MOLYBDATE-BINDING PROTEIN MOLA"/>
    <property type="match status" value="1"/>
</dbReference>